<dbReference type="GO" id="GO:0008033">
    <property type="term" value="P:tRNA processing"/>
    <property type="evidence" value="ECO:0007669"/>
    <property type="project" value="UniProtKB-UniRule"/>
</dbReference>
<evidence type="ECO:0000313" key="8">
    <source>
        <dbReference type="EMBL" id="SIO22908.1"/>
    </source>
</evidence>
<dbReference type="InterPro" id="IPR002052">
    <property type="entry name" value="DNA_methylase_N6_adenine_CS"/>
</dbReference>
<dbReference type="OrthoDB" id="5383291at2"/>
<dbReference type="Proteomes" id="UP000185221">
    <property type="component" value="Unassembled WGS sequence"/>
</dbReference>
<dbReference type="PANTHER" id="PTHR47739:SF1">
    <property type="entry name" value="TRNA1(VAL) (ADENINE(37)-N6)-METHYLTRANSFERASE"/>
    <property type="match status" value="1"/>
</dbReference>
<keyword evidence="2 6" id="KW-0489">Methyltransferase</keyword>
<dbReference type="SUPFAM" id="SSF53335">
    <property type="entry name" value="S-adenosyl-L-methionine-dependent methyltransferases"/>
    <property type="match status" value="1"/>
</dbReference>
<dbReference type="GO" id="GO:0000179">
    <property type="term" value="F:rRNA (adenine-N6,N6-)-dimethyltransferase activity"/>
    <property type="evidence" value="ECO:0007669"/>
    <property type="project" value="InterPro"/>
</dbReference>
<dbReference type="RefSeq" id="WP_074226748.1">
    <property type="nucleotide sequence ID" value="NZ_FSRC01000004.1"/>
</dbReference>
<reference evidence="9" key="1">
    <citation type="submission" date="2016-11" db="EMBL/GenBank/DDBJ databases">
        <authorList>
            <person name="Varghese N."/>
            <person name="Submissions S."/>
        </authorList>
    </citation>
    <scope>NUCLEOTIDE SEQUENCE [LARGE SCALE GENOMIC DNA]</scope>
    <source>
        <strain evidence="9">DSM 15292</strain>
    </source>
</reference>
<keyword evidence="3 6" id="KW-0808">Transferase</keyword>
<comment type="subcellular location">
    <subcellularLocation>
        <location evidence="6">Cytoplasm</location>
    </subcellularLocation>
</comment>
<keyword evidence="9" id="KW-1185">Reference proteome</keyword>
<dbReference type="GO" id="GO:0005737">
    <property type="term" value="C:cytoplasm"/>
    <property type="evidence" value="ECO:0007669"/>
    <property type="project" value="UniProtKB-SubCell"/>
</dbReference>
<keyword evidence="5 6" id="KW-0819">tRNA processing</keyword>
<dbReference type="AlphaFoldDB" id="A0A1N6HSR1"/>
<comment type="function">
    <text evidence="6">Specifically methylates the adenine in position 37 of tRNA(1)(Val) (anticodon cmo5UAC).</text>
</comment>
<dbReference type="InterPro" id="IPR020596">
    <property type="entry name" value="rRNA_Ade_Mease_Trfase_CS"/>
</dbReference>
<dbReference type="Pfam" id="PF05175">
    <property type="entry name" value="MTS"/>
    <property type="match status" value="1"/>
</dbReference>
<dbReference type="InterPro" id="IPR050210">
    <property type="entry name" value="tRNA_Adenine-N(6)_MTase"/>
</dbReference>
<evidence type="ECO:0000256" key="2">
    <source>
        <dbReference type="ARBA" id="ARBA00022603"/>
    </source>
</evidence>
<dbReference type="PANTHER" id="PTHR47739">
    <property type="entry name" value="TRNA1(VAL) (ADENINE(37)-N6)-METHYLTRANSFERASE"/>
    <property type="match status" value="1"/>
</dbReference>
<evidence type="ECO:0000259" key="7">
    <source>
        <dbReference type="Pfam" id="PF05175"/>
    </source>
</evidence>
<dbReference type="GO" id="GO:0003676">
    <property type="term" value="F:nucleic acid binding"/>
    <property type="evidence" value="ECO:0007669"/>
    <property type="project" value="InterPro"/>
</dbReference>
<keyword evidence="4 6" id="KW-0949">S-adenosyl-L-methionine</keyword>
<dbReference type="EC" id="2.1.1.223" evidence="6"/>
<evidence type="ECO:0000313" key="9">
    <source>
        <dbReference type="Proteomes" id="UP000185221"/>
    </source>
</evidence>
<evidence type="ECO:0000256" key="6">
    <source>
        <dbReference type="HAMAP-Rule" id="MF_01872"/>
    </source>
</evidence>
<dbReference type="STRING" id="226505.SAMN05444394_3968"/>
<gene>
    <name evidence="8" type="ORF">SAMN05444394_3968</name>
</gene>
<name>A0A1N6HSR1_9BACT</name>
<dbReference type="InterPro" id="IPR022882">
    <property type="entry name" value="tRNA_adenine-N6_MeTrfase"/>
</dbReference>
<dbReference type="InterPro" id="IPR007848">
    <property type="entry name" value="Small_mtfrase_dom"/>
</dbReference>
<comment type="catalytic activity">
    <reaction evidence="6">
        <text>adenosine(37) in tRNA1(Val) + S-adenosyl-L-methionine = N(6)-methyladenosine(37) in tRNA1(Val) + S-adenosyl-L-homocysteine + H(+)</text>
        <dbReference type="Rhea" id="RHEA:43160"/>
        <dbReference type="Rhea" id="RHEA-COMP:10369"/>
        <dbReference type="Rhea" id="RHEA-COMP:10370"/>
        <dbReference type="ChEBI" id="CHEBI:15378"/>
        <dbReference type="ChEBI" id="CHEBI:57856"/>
        <dbReference type="ChEBI" id="CHEBI:59789"/>
        <dbReference type="ChEBI" id="CHEBI:74411"/>
        <dbReference type="ChEBI" id="CHEBI:74449"/>
        <dbReference type="EC" id="2.1.1.223"/>
    </reaction>
</comment>
<feature type="domain" description="Methyltransferase small" evidence="7">
    <location>
        <begin position="28"/>
        <end position="160"/>
    </location>
</feature>
<evidence type="ECO:0000256" key="4">
    <source>
        <dbReference type="ARBA" id="ARBA00022691"/>
    </source>
</evidence>
<dbReference type="InterPro" id="IPR029063">
    <property type="entry name" value="SAM-dependent_MTases_sf"/>
</dbReference>
<dbReference type="HAMAP" id="MF_01872">
    <property type="entry name" value="tRNA_methyltr_YfiC"/>
    <property type="match status" value="1"/>
</dbReference>
<evidence type="ECO:0000256" key="3">
    <source>
        <dbReference type="ARBA" id="ARBA00022679"/>
    </source>
</evidence>
<dbReference type="PROSITE" id="PS00092">
    <property type="entry name" value="N6_MTASE"/>
    <property type="match status" value="1"/>
</dbReference>
<organism evidence="8 9">
    <name type="scientific">Algoriphagus halophilus</name>
    <dbReference type="NCBI Taxonomy" id="226505"/>
    <lineage>
        <taxon>Bacteria</taxon>
        <taxon>Pseudomonadati</taxon>
        <taxon>Bacteroidota</taxon>
        <taxon>Cytophagia</taxon>
        <taxon>Cytophagales</taxon>
        <taxon>Cyclobacteriaceae</taxon>
        <taxon>Algoriphagus</taxon>
    </lineage>
</organism>
<dbReference type="PROSITE" id="PS01131">
    <property type="entry name" value="RRNA_A_DIMETH"/>
    <property type="match status" value="1"/>
</dbReference>
<proteinExistence type="inferred from homology"/>
<evidence type="ECO:0000256" key="1">
    <source>
        <dbReference type="ARBA" id="ARBA00022490"/>
    </source>
</evidence>
<protein>
    <recommendedName>
        <fullName evidence="6">tRNA1(Val) (adenine(37)-N6)-methyltransferase</fullName>
        <ecNumber evidence="6">2.1.1.223</ecNumber>
    </recommendedName>
    <alternativeName>
        <fullName evidence="6">tRNA m6A37 methyltransferase</fullName>
    </alternativeName>
</protein>
<comment type="similarity">
    <text evidence="6">Belongs to the methyltransferase superfamily. tRNA (adenine-N(6)-)-methyltransferase family.</text>
</comment>
<accession>A0A1N6HSR1</accession>
<dbReference type="EMBL" id="FSRC01000004">
    <property type="protein sequence ID" value="SIO22908.1"/>
    <property type="molecule type" value="Genomic_DNA"/>
</dbReference>
<dbReference type="Gene3D" id="3.40.50.150">
    <property type="entry name" value="Vaccinia Virus protein VP39"/>
    <property type="match status" value="1"/>
</dbReference>
<dbReference type="CDD" id="cd02440">
    <property type="entry name" value="AdoMet_MTases"/>
    <property type="match status" value="1"/>
</dbReference>
<keyword evidence="1 6" id="KW-0963">Cytoplasm</keyword>
<dbReference type="GO" id="GO:0016430">
    <property type="term" value="F:tRNA (adenine-N6)-methyltransferase activity"/>
    <property type="evidence" value="ECO:0007669"/>
    <property type="project" value="UniProtKB-UniRule"/>
</dbReference>
<evidence type="ECO:0000256" key="5">
    <source>
        <dbReference type="ARBA" id="ARBA00022694"/>
    </source>
</evidence>
<sequence>MANTWFQFQQFRVHQDQCAMKISTDAVLLGGLASIENPQKILDIGTGTGVISLMLAQRYPIAQVIGIELDNVAANQAGENFNSSPFSSRMKIWEGRFQEFNSEEKFDLIVSNPPYFPDHLKSQNSKRNQALHTDTLSFRELVCNSASLLSKEGCFWVILPPRQMQDLREVSKEFGLSQWQSFTVQDKPGKRVIREMVCFGLEEKEFQSQEIFIKNEDGTAHPSYQKIVSGFLLEFP</sequence>